<dbReference type="PANTHER" id="PTHR43133">
    <property type="entry name" value="RNA POLYMERASE ECF-TYPE SIGMA FACTO"/>
    <property type="match status" value="1"/>
</dbReference>
<evidence type="ECO:0000313" key="8">
    <source>
        <dbReference type="Proteomes" id="UP001184150"/>
    </source>
</evidence>
<dbReference type="InterPro" id="IPR013325">
    <property type="entry name" value="RNA_pol_sigma_r2"/>
</dbReference>
<organism evidence="7 8">
    <name type="scientific">Novosphingobium capsulatum</name>
    <dbReference type="NCBI Taxonomy" id="13688"/>
    <lineage>
        <taxon>Bacteria</taxon>
        <taxon>Pseudomonadati</taxon>
        <taxon>Pseudomonadota</taxon>
        <taxon>Alphaproteobacteria</taxon>
        <taxon>Sphingomonadales</taxon>
        <taxon>Sphingomonadaceae</taxon>
        <taxon>Novosphingobium</taxon>
    </lineage>
</organism>
<dbReference type="RefSeq" id="WP_174544788.1">
    <property type="nucleotide sequence ID" value="NZ_CP140000.1"/>
</dbReference>
<protein>
    <submittedName>
        <fullName evidence="7">RNA polymerase sigma-70 factor (ECF subfamily)</fullName>
    </submittedName>
</protein>
<evidence type="ECO:0000313" key="7">
    <source>
        <dbReference type="EMBL" id="MDR6512018.1"/>
    </source>
</evidence>
<dbReference type="Gene3D" id="1.10.10.10">
    <property type="entry name" value="Winged helix-like DNA-binding domain superfamily/Winged helix DNA-binding domain"/>
    <property type="match status" value="1"/>
</dbReference>
<dbReference type="Proteomes" id="UP001184150">
    <property type="component" value="Unassembled WGS sequence"/>
</dbReference>
<dbReference type="InterPro" id="IPR013249">
    <property type="entry name" value="RNA_pol_sigma70_r4_t2"/>
</dbReference>
<keyword evidence="3" id="KW-0731">Sigma factor</keyword>
<accession>A0ABU1MNU9</accession>
<dbReference type="Gene3D" id="1.10.1740.10">
    <property type="match status" value="1"/>
</dbReference>
<dbReference type="Pfam" id="PF08281">
    <property type="entry name" value="Sigma70_r4_2"/>
    <property type="match status" value="1"/>
</dbReference>
<dbReference type="InterPro" id="IPR013324">
    <property type="entry name" value="RNA_pol_sigma_r3/r4-like"/>
</dbReference>
<dbReference type="InterPro" id="IPR039425">
    <property type="entry name" value="RNA_pol_sigma-70-like"/>
</dbReference>
<reference evidence="7 8" key="1">
    <citation type="submission" date="2023-07" db="EMBL/GenBank/DDBJ databases">
        <title>Sorghum-associated microbial communities from plants grown in Nebraska, USA.</title>
        <authorList>
            <person name="Schachtman D."/>
        </authorList>
    </citation>
    <scope>NUCLEOTIDE SEQUENCE [LARGE SCALE GENOMIC DNA]</scope>
    <source>
        <strain evidence="7 8">DS1027</strain>
    </source>
</reference>
<evidence type="ECO:0000256" key="3">
    <source>
        <dbReference type="ARBA" id="ARBA00023082"/>
    </source>
</evidence>
<dbReference type="NCBIfam" id="TIGR02937">
    <property type="entry name" value="sigma70-ECF"/>
    <property type="match status" value="1"/>
</dbReference>
<dbReference type="InterPro" id="IPR036388">
    <property type="entry name" value="WH-like_DNA-bd_sf"/>
</dbReference>
<dbReference type="InterPro" id="IPR014284">
    <property type="entry name" value="RNA_pol_sigma-70_dom"/>
</dbReference>
<name>A0ABU1MNU9_9SPHN</name>
<evidence type="ECO:0000259" key="5">
    <source>
        <dbReference type="Pfam" id="PF04542"/>
    </source>
</evidence>
<dbReference type="SUPFAM" id="SSF88659">
    <property type="entry name" value="Sigma3 and sigma4 domains of RNA polymerase sigma factors"/>
    <property type="match status" value="1"/>
</dbReference>
<keyword evidence="4" id="KW-0804">Transcription</keyword>
<dbReference type="InterPro" id="IPR007627">
    <property type="entry name" value="RNA_pol_sigma70_r2"/>
</dbReference>
<feature type="domain" description="RNA polymerase sigma factor 70 region 4 type 2" evidence="6">
    <location>
        <begin position="115"/>
        <end position="164"/>
    </location>
</feature>
<dbReference type="PANTHER" id="PTHR43133:SF63">
    <property type="entry name" value="RNA POLYMERASE SIGMA FACTOR FECI-RELATED"/>
    <property type="match status" value="1"/>
</dbReference>
<evidence type="ECO:0000256" key="2">
    <source>
        <dbReference type="ARBA" id="ARBA00023015"/>
    </source>
</evidence>
<dbReference type="SUPFAM" id="SSF88946">
    <property type="entry name" value="Sigma2 domain of RNA polymerase sigma factors"/>
    <property type="match status" value="1"/>
</dbReference>
<sequence length="173" mass="18837">MSSSSGRPAPTETLLGRAYRAERPGLLRFLRRKVDPDLATDLLHDVFVRALGSADADRLANPAAFLRKVAGNLLIDRARRAARHPAPLALAETEEPAVAPEQGLALEAAELLALYEAAVQALSPRTREVFLMHRVDGQTYREIHEALGISVATVEYHMMKALAAIARAVEPAR</sequence>
<evidence type="ECO:0000256" key="1">
    <source>
        <dbReference type="ARBA" id="ARBA00010641"/>
    </source>
</evidence>
<proteinExistence type="inferred from homology"/>
<feature type="domain" description="RNA polymerase sigma-70 region 2" evidence="5">
    <location>
        <begin position="19"/>
        <end position="83"/>
    </location>
</feature>
<dbReference type="EMBL" id="JAVDRD010000007">
    <property type="protein sequence ID" value="MDR6512018.1"/>
    <property type="molecule type" value="Genomic_DNA"/>
</dbReference>
<keyword evidence="8" id="KW-1185">Reference proteome</keyword>
<evidence type="ECO:0000256" key="4">
    <source>
        <dbReference type="ARBA" id="ARBA00023163"/>
    </source>
</evidence>
<comment type="caution">
    <text evidence="7">The sequence shown here is derived from an EMBL/GenBank/DDBJ whole genome shotgun (WGS) entry which is preliminary data.</text>
</comment>
<gene>
    <name evidence="7" type="ORF">J2792_002901</name>
</gene>
<comment type="similarity">
    <text evidence="1">Belongs to the sigma-70 factor family. ECF subfamily.</text>
</comment>
<dbReference type="Pfam" id="PF04542">
    <property type="entry name" value="Sigma70_r2"/>
    <property type="match status" value="1"/>
</dbReference>
<keyword evidence="2" id="KW-0805">Transcription regulation</keyword>
<evidence type="ECO:0000259" key="6">
    <source>
        <dbReference type="Pfam" id="PF08281"/>
    </source>
</evidence>